<evidence type="ECO:0000313" key="1">
    <source>
        <dbReference type="EMBL" id="MDB8751314.1"/>
    </source>
</evidence>
<accession>A0AAW6EJF1</accession>
<dbReference type="Pfam" id="PF05119">
    <property type="entry name" value="Terminase_4"/>
    <property type="match status" value="1"/>
</dbReference>
<name>A0AAW6EJF1_9FIRM</name>
<protein>
    <submittedName>
        <fullName evidence="1">P27 family phage terminase small subunit</fullName>
    </submittedName>
</protein>
<dbReference type="RefSeq" id="WP_272125525.1">
    <property type="nucleotide sequence ID" value="NZ_JADMWL010000028.1"/>
</dbReference>
<gene>
    <name evidence="1" type="ORF">PNW00_12775</name>
</gene>
<evidence type="ECO:0000313" key="2">
    <source>
        <dbReference type="Proteomes" id="UP001213042"/>
    </source>
</evidence>
<comment type="caution">
    <text evidence="1">The sequence shown here is derived from an EMBL/GenBank/DDBJ whole genome shotgun (WGS) entry which is preliminary data.</text>
</comment>
<dbReference type="Proteomes" id="UP001213042">
    <property type="component" value="Unassembled WGS sequence"/>
</dbReference>
<proteinExistence type="predicted"/>
<sequence>MKKPSLSEIEQSLIEQLEQMGASVDFYKSLVSDYLFYEKQERKMQADIRKRGLTYMAVSAVGKEYEKDNPSVKQAYMYNKQKFQILKDLGLSTDKVKNLDDDEEL</sequence>
<dbReference type="EMBL" id="JAQMLU010000029">
    <property type="protein sequence ID" value="MDB8751314.1"/>
    <property type="molecule type" value="Genomic_DNA"/>
</dbReference>
<dbReference type="AlphaFoldDB" id="A0AAW6EJF1"/>
<reference evidence="1" key="1">
    <citation type="submission" date="2023-01" db="EMBL/GenBank/DDBJ databases">
        <title>Human gut microbiome strain richness.</title>
        <authorList>
            <person name="Chen-Liaw A."/>
        </authorList>
    </citation>
    <scope>NUCLEOTIDE SEQUENCE</scope>
    <source>
        <strain evidence="1">D43st1_D9_D43t1_170807</strain>
    </source>
</reference>
<dbReference type="InterPro" id="IPR006448">
    <property type="entry name" value="Phage_term_ssu_P27"/>
</dbReference>
<organism evidence="1 2">
    <name type="scientific">Ruminococcus bicirculans</name>
    <name type="common">ex Wegman et al. 2014</name>
    <dbReference type="NCBI Taxonomy" id="1160721"/>
    <lineage>
        <taxon>Bacteria</taxon>
        <taxon>Bacillati</taxon>
        <taxon>Bacillota</taxon>
        <taxon>Clostridia</taxon>
        <taxon>Eubacteriales</taxon>
        <taxon>Oscillospiraceae</taxon>
        <taxon>Ruminococcus</taxon>
    </lineage>
</organism>